<keyword evidence="6 11" id="KW-0479">Metal-binding</keyword>
<evidence type="ECO:0000256" key="7">
    <source>
        <dbReference type="ARBA" id="ARBA00022772"/>
    </source>
</evidence>
<comment type="cofactor">
    <cofactor evidence="11">
        <name>Cu cation</name>
        <dbReference type="ChEBI" id="CHEBI:23378"/>
    </cofactor>
    <text evidence="11">Contains 1 topaquinone per subunit.</text>
</comment>
<feature type="domain" description="Copper amine oxidase catalytic" evidence="12">
    <location>
        <begin position="203"/>
        <end position="605"/>
    </location>
</feature>
<evidence type="ECO:0000256" key="6">
    <source>
        <dbReference type="ARBA" id="ARBA00022723"/>
    </source>
</evidence>
<evidence type="ECO:0000256" key="1">
    <source>
        <dbReference type="ARBA" id="ARBA00001935"/>
    </source>
</evidence>
<accession>A0ABY4YXM2</accession>
<dbReference type="InterPro" id="IPR000269">
    <property type="entry name" value="Cu_amine_oxidase"/>
</dbReference>
<organism evidence="14 15">
    <name type="scientific">Ornithinimicrobium faecis</name>
    <dbReference type="NCBI Taxonomy" id="2934158"/>
    <lineage>
        <taxon>Bacteria</taxon>
        <taxon>Bacillati</taxon>
        <taxon>Actinomycetota</taxon>
        <taxon>Actinomycetes</taxon>
        <taxon>Micrococcales</taxon>
        <taxon>Ornithinimicrobiaceae</taxon>
        <taxon>Ornithinimicrobium</taxon>
    </lineage>
</organism>
<evidence type="ECO:0000256" key="11">
    <source>
        <dbReference type="RuleBase" id="RU000672"/>
    </source>
</evidence>
<dbReference type="SUPFAM" id="SSF54416">
    <property type="entry name" value="Amine oxidase N-terminal region"/>
    <property type="match status" value="2"/>
</dbReference>
<evidence type="ECO:0000256" key="2">
    <source>
        <dbReference type="ARBA" id="ARBA00001936"/>
    </source>
</evidence>
<dbReference type="PANTHER" id="PTHR10638">
    <property type="entry name" value="COPPER AMINE OXIDASE"/>
    <property type="match status" value="1"/>
</dbReference>
<dbReference type="InterPro" id="IPR015802">
    <property type="entry name" value="Cu_amine_oxidase_N3"/>
</dbReference>
<proteinExistence type="inferred from homology"/>
<sequence length="632" mass="70049">MSRVELARAVEIVRAHEESLPSDLFVNVSLEEPRKEELVAGVPGRCARVTLWRQGSRELFEARLDLSQDALVGWELVPGASAPMLVAQVDAALEVARSSSAFVEGLRERGLSESSEIHLEAWPFGGLLPDRFAGRRVVYTPCWERKTPTGNPYAHPIHGLYAVIDLDTLELLEIEEHDSIPVPQEPGDYRADVLEPARHVAPLEITQPQGAGFTAEGHLLRWQNWHMRVGFCPREGLLIHDVRYDDGGTERTIAHRLSMAELVIPYADPSPGSYRKNAFDAGEIFMGINTNSLTLGCDCLGEIHYIDASYVDNLGEVRTIGNAICIHEEDTGILWKHTDTDGSVEVRRGRRFVVSSIYTIDNYEYAYYWYFYQDGGIEFEVKFTGIVLTLADHADQEAIFGTAIQPGLIAPHHQHVFCARLDLDLDGTHNSVYEVDAVAPERGPLNPYGGSFVEKVVQVRDEGESRRYINPATARTWKVVNPQKLNKMGQPVAYKLVPKSPVIPVAEPTSSIGKRAGFMYADTWVTATDSDERYPAGDYPFQSGEGEGLPAWTAQGRSLDSTDVTLWHVFGITHVPRLEDWPIMPVERAGFQLTPFGFFDRNPSLDVPPAQTSHCASSGAGEHGDAHSCACS</sequence>
<comment type="subunit">
    <text evidence="5">Homodimer.</text>
</comment>
<dbReference type="NCBIfam" id="NF008559">
    <property type="entry name" value="PRK11504.1"/>
    <property type="match status" value="1"/>
</dbReference>
<dbReference type="Gene3D" id="3.10.450.40">
    <property type="match status" value="2"/>
</dbReference>
<dbReference type="Pfam" id="PF01179">
    <property type="entry name" value="Cu_amine_oxid"/>
    <property type="match status" value="1"/>
</dbReference>
<gene>
    <name evidence="14" type="ORF">NF556_07605</name>
</gene>
<evidence type="ECO:0000256" key="4">
    <source>
        <dbReference type="ARBA" id="ARBA00007983"/>
    </source>
</evidence>
<evidence type="ECO:0000313" key="14">
    <source>
        <dbReference type="EMBL" id="USQ81505.1"/>
    </source>
</evidence>
<evidence type="ECO:0000313" key="15">
    <source>
        <dbReference type="Proteomes" id="UP001056455"/>
    </source>
</evidence>
<evidence type="ECO:0000256" key="10">
    <source>
        <dbReference type="ARBA" id="ARBA00023211"/>
    </source>
</evidence>
<feature type="domain" description="Copper amine oxidase N3-terminal" evidence="13">
    <location>
        <begin position="83"/>
        <end position="183"/>
    </location>
</feature>
<comment type="cofactor">
    <cofactor evidence="3">
        <name>Zn(2+)</name>
        <dbReference type="ChEBI" id="CHEBI:29105"/>
    </cofactor>
</comment>
<dbReference type="GO" id="GO:0008131">
    <property type="term" value="F:primary methylamine oxidase activity"/>
    <property type="evidence" value="ECO:0007669"/>
    <property type="project" value="UniProtKB-EC"/>
</dbReference>
<dbReference type="Proteomes" id="UP001056455">
    <property type="component" value="Chromosome"/>
</dbReference>
<keyword evidence="7 11" id="KW-0801">TPQ</keyword>
<evidence type="ECO:0000256" key="9">
    <source>
        <dbReference type="ARBA" id="ARBA00023008"/>
    </source>
</evidence>
<dbReference type="EMBL" id="CP099489">
    <property type="protein sequence ID" value="USQ81505.1"/>
    <property type="molecule type" value="Genomic_DNA"/>
</dbReference>
<comment type="cofactor">
    <cofactor evidence="1">
        <name>Cu cation</name>
        <dbReference type="ChEBI" id="CHEBI:23378"/>
    </cofactor>
</comment>
<dbReference type="Gene3D" id="2.70.98.20">
    <property type="entry name" value="Copper amine oxidase, catalytic domain"/>
    <property type="match status" value="1"/>
</dbReference>
<keyword evidence="9 11" id="KW-0186">Copper</keyword>
<evidence type="ECO:0000256" key="5">
    <source>
        <dbReference type="ARBA" id="ARBA00011738"/>
    </source>
</evidence>
<evidence type="ECO:0000259" key="12">
    <source>
        <dbReference type="Pfam" id="PF01179"/>
    </source>
</evidence>
<dbReference type="PANTHER" id="PTHR10638:SF86">
    <property type="entry name" value="COPPER AMINE OXIDASE 1-RELATED"/>
    <property type="match status" value="1"/>
</dbReference>
<dbReference type="Pfam" id="PF02728">
    <property type="entry name" value="Cu_amine_oxidN3"/>
    <property type="match status" value="1"/>
</dbReference>
<comment type="cofactor">
    <cofactor evidence="2">
        <name>Mn(2+)</name>
        <dbReference type="ChEBI" id="CHEBI:29035"/>
    </cofactor>
</comment>
<comment type="similarity">
    <text evidence="4 11">Belongs to the copper/topaquinone oxidase family.</text>
</comment>
<keyword evidence="10" id="KW-0464">Manganese</keyword>
<dbReference type="InterPro" id="IPR016182">
    <property type="entry name" value="Cu_amine_oxidase_N-reg"/>
</dbReference>
<dbReference type="EC" id="1.4.3.-" evidence="11"/>
<keyword evidence="8 11" id="KW-0560">Oxidoreductase</keyword>
<dbReference type="SUPFAM" id="SSF49998">
    <property type="entry name" value="Amine oxidase catalytic domain"/>
    <property type="match status" value="1"/>
</dbReference>
<evidence type="ECO:0000256" key="3">
    <source>
        <dbReference type="ARBA" id="ARBA00001947"/>
    </source>
</evidence>
<dbReference type="InterPro" id="IPR015798">
    <property type="entry name" value="Cu_amine_oxidase_C"/>
</dbReference>
<evidence type="ECO:0000256" key="8">
    <source>
        <dbReference type="ARBA" id="ARBA00023002"/>
    </source>
</evidence>
<evidence type="ECO:0000259" key="13">
    <source>
        <dbReference type="Pfam" id="PF02728"/>
    </source>
</evidence>
<protein>
    <recommendedName>
        <fullName evidence="11">Amine oxidase</fullName>
        <ecNumber evidence="11">1.4.3.-</ecNumber>
    </recommendedName>
</protein>
<dbReference type="InterPro" id="IPR036460">
    <property type="entry name" value="Cu_amine_oxidase_C_sf"/>
</dbReference>
<name>A0ABY4YXM2_9MICO</name>
<reference evidence="14" key="1">
    <citation type="submission" date="2022-06" db="EMBL/GenBank/DDBJ databases">
        <title>Ornithinimicrobium HY1793.</title>
        <authorList>
            <person name="Huang Y."/>
        </authorList>
    </citation>
    <scope>NUCLEOTIDE SEQUENCE</scope>
    <source>
        <strain evidence="14">HY1793</strain>
    </source>
</reference>
<comment type="PTM">
    <text evidence="11">Topaquinone (TPQ) is generated by copper-dependent autoxidation of a specific tyrosyl residue.</text>
</comment>
<keyword evidence="15" id="KW-1185">Reference proteome</keyword>